<dbReference type="Proteomes" id="UP000812277">
    <property type="component" value="Unassembled WGS sequence"/>
</dbReference>
<keyword evidence="2" id="KW-1185">Reference proteome</keyword>
<dbReference type="RefSeq" id="WP_219870686.1">
    <property type="nucleotide sequence ID" value="NZ_JAHZIJ010000001.1"/>
</dbReference>
<protein>
    <recommendedName>
        <fullName evidence="3">Lipoprotein</fullName>
    </recommendedName>
</protein>
<organism evidence="1 2">
    <name type="scientific">Paenibacillus oenotherae</name>
    <dbReference type="NCBI Taxonomy" id="1435645"/>
    <lineage>
        <taxon>Bacteria</taxon>
        <taxon>Bacillati</taxon>
        <taxon>Bacillota</taxon>
        <taxon>Bacilli</taxon>
        <taxon>Bacillales</taxon>
        <taxon>Paenibacillaceae</taxon>
        <taxon>Paenibacillus</taxon>
    </lineage>
</organism>
<name>A0ABS7D108_9BACL</name>
<evidence type="ECO:0008006" key="3">
    <source>
        <dbReference type="Google" id="ProtNLM"/>
    </source>
</evidence>
<dbReference type="EMBL" id="JAHZIJ010000001">
    <property type="protein sequence ID" value="MBW7473456.1"/>
    <property type="molecule type" value="Genomic_DNA"/>
</dbReference>
<gene>
    <name evidence="1" type="ORF">K0T92_01705</name>
</gene>
<dbReference type="PROSITE" id="PS51257">
    <property type="entry name" value="PROKAR_LIPOPROTEIN"/>
    <property type="match status" value="1"/>
</dbReference>
<evidence type="ECO:0000313" key="1">
    <source>
        <dbReference type="EMBL" id="MBW7473456.1"/>
    </source>
</evidence>
<accession>A0ABS7D108</accession>
<comment type="caution">
    <text evidence="1">The sequence shown here is derived from an EMBL/GenBank/DDBJ whole genome shotgun (WGS) entry which is preliminary data.</text>
</comment>
<reference evidence="1 2" key="1">
    <citation type="submission" date="2021-07" db="EMBL/GenBank/DDBJ databases">
        <title>Paenibacillus radiodurans sp. nov., isolated from the southeastern edge of Tengger Desert.</title>
        <authorList>
            <person name="Zhang G."/>
        </authorList>
    </citation>
    <scope>NUCLEOTIDE SEQUENCE [LARGE SCALE GENOMIC DNA]</scope>
    <source>
        <strain evidence="1 2">DT7-4</strain>
    </source>
</reference>
<sequence>MRGLKNSTVMLVLAVMAVVLTGCLYPEEQMAQNQKPPKDVIINIQSVVDQYYKETGLLPIKNSEADTPLYEKYVIDFAKLQRMNYLSDIPAAAYEMGGNNYFLIINEETDPVVKLMNLVIYQRVNDIQAAVKKYADASNGQLPKGETAYPDFWRIDYGKLNMKDPNISSLFSGQTLSAMMDAKGNVYLDYGIDVMGAVNKLDAGSKPDSSADLRTLLVEQSEFVPVKSTVYRLVDGEPQAFLE</sequence>
<evidence type="ECO:0000313" key="2">
    <source>
        <dbReference type="Proteomes" id="UP000812277"/>
    </source>
</evidence>
<proteinExistence type="predicted"/>